<evidence type="ECO:0000256" key="4">
    <source>
        <dbReference type="ARBA" id="ARBA00023315"/>
    </source>
</evidence>
<protein>
    <submittedName>
        <fullName evidence="6">Class I poly(R)-hydroxyalkanoic acid synthase</fullName>
    </submittedName>
</protein>
<gene>
    <name evidence="6" type="primary">phaC</name>
    <name evidence="6" type="ORF">KUL25_20530</name>
</gene>
<sequence>MPDDKTDNSATDGGAPDGAEALERLNANLAKVEGLSKRLVAALGQRAPSDQGLQGPSQELYLKAGAAYWADAIANPSKLLEQQAQYWAQAMTQFMEMQDAIATGKMPLLDDDDLPADLAGDKRFANPLWRTHPYFNFVRHQYVLGSDAIRKAVAELEGLDAKDKQRVEFFATQVIELFSPTNYFATNPDALEKAVETEGESLVHGLENLVRDIEAHGGEILPTLADPDAFEVGKNIGTSEGSVVYRNRMMELIQYAPTTETVHKTPLIIFPPWINKFYILDLKPQNSLIKWIVEQGYTLFVVSWKNPDDSYADVGLEDYVEDGYLAAIEQVKEITGQKQVNAVGYCIAGTTLNLTLALMKKRGDKSVKSATFFTTLTDFSQQGEFTPFLQDDFVDAIERQINQDGVLNSYFMSKTMSFLRSKDLIYQPAVRSYMMGEAPPAFDLLYWNGDGTNLPGKMTKQYLRGLCQGNQLADEGFELCGESLSLKDVTVPLCAVACKTDHIAPWVDCFRGVTKMGSRNKTFILSESGHIAGIVNPPSKKKYGHFTNADVKGEAADWFEGASFNEGSWWPQWEAWLAKRSGAQIAARAPGEGGREILAPAPGTYVSEGKKH</sequence>
<evidence type="ECO:0000259" key="5">
    <source>
        <dbReference type="Pfam" id="PF07167"/>
    </source>
</evidence>
<dbReference type="InterPro" id="IPR051321">
    <property type="entry name" value="PHA/PHB_synthase"/>
</dbReference>
<dbReference type="Proteomes" id="UP000693972">
    <property type="component" value="Unassembled WGS sequence"/>
</dbReference>
<organism evidence="6">
    <name type="scientific">Gymnodinialimonas phycosphaerae</name>
    <dbReference type="NCBI Taxonomy" id="2841589"/>
    <lineage>
        <taxon>Bacteria</taxon>
        <taxon>Pseudomonadati</taxon>
        <taxon>Pseudomonadota</taxon>
        <taxon>Alphaproteobacteria</taxon>
        <taxon>Rhodobacterales</taxon>
        <taxon>Paracoccaceae</taxon>
        <taxon>Gymnodinialimonas</taxon>
    </lineage>
</organism>
<dbReference type="PANTHER" id="PTHR36837">
    <property type="entry name" value="POLY(3-HYDROXYALKANOATE) POLYMERASE SUBUNIT PHAC"/>
    <property type="match status" value="1"/>
</dbReference>
<evidence type="ECO:0000313" key="7">
    <source>
        <dbReference type="Proteomes" id="UP000693972"/>
    </source>
</evidence>
<reference evidence="6 7" key="1">
    <citation type="submission" date="2021-07" db="EMBL/GenBank/DDBJ databases">
        <title>Karlodiniumbacter phycospheric gen. nov., sp. nov., a phycosphere bacterium isolated from karlodinium veneficum.</title>
        <authorList>
            <person name="Peng Y."/>
            <person name="Jiang L."/>
            <person name="Lee J."/>
        </authorList>
    </citation>
    <scope>NUCLEOTIDE SEQUENCE</scope>
    <source>
        <strain evidence="6 7">N5</strain>
    </source>
</reference>
<evidence type="ECO:0000256" key="2">
    <source>
        <dbReference type="ARBA" id="ARBA00022490"/>
    </source>
</evidence>
<accession>A0A975YFU4</accession>
<keyword evidence="7" id="KW-1185">Reference proteome</keyword>
<dbReference type="NCBIfam" id="TIGR01838">
    <property type="entry name" value="PHA_synth_I"/>
    <property type="match status" value="1"/>
</dbReference>
<dbReference type="SUPFAM" id="SSF53474">
    <property type="entry name" value="alpha/beta-Hydrolases"/>
    <property type="match status" value="1"/>
</dbReference>
<dbReference type="RefSeq" id="WP_257894611.1">
    <property type="nucleotide sequence ID" value="NZ_JAIMBW010000001.1"/>
</dbReference>
<evidence type="ECO:0000313" key="6">
    <source>
        <dbReference type="EMBL" id="QXL87758.1"/>
    </source>
</evidence>
<dbReference type="PANTHER" id="PTHR36837:SF5">
    <property type="entry name" value="POLY-3-HYDROXYBUTYRATE SYNTHASE"/>
    <property type="match status" value="1"/>
</dbReference>
<keyword evidence="3" id="KW-0808">Transferase</keyword>
<dbReference type="AlphaFoldDB" id="A0A975YFU4"/>
<dbReference type="Gene3D" id="3.40.50.1820">
    <property type="entry name" value="alpha/beta hydrolase"/>
    <property type="match status" value="1"/>
</dbReference>
<keyword evidence="4" id="KW-0012">Acyltransferase</keyword>
<dbReference type="InterPro" id="IPR010963">
    <property type="entry name" value="PHA_synth_I"/>
</dbReference>
<dbReference type="EMBL" id="JAIMBW010000001">
    <property type="protein sequence ID" value="MBY4895155.1"/>
    <property type="molecule type" value="Genomic_DNA"/>
</dbReference>
<dbReference type="GO" id="GO:0042619">
    <property type="term" value="P:poly-hydroxybutyrate biosynthetic process"/>
    <property type="evidence" value="ECO:0007669"/>
    <property type="project" value="InterPro"/>
</dbReference>
<name>A0A975YFU4_9RHOB</name>
<dbReference type="InterPro" id="IPR029058">
    <property type="entry name" value="AB_hydrolase_fold"/>
</dbReference>
<dbReference type="Pfam" id="PF07167">
    <property type="entry name" value="PhaC_N"/>
    <property type="match status" value="1"/>
</dbReference>
<dbReference type="GO" id="GO:0016746">
    <property type="term" value="F:acyltransferase activity"/>
    <property type="evidence" value="ECO:0007669"/>
    <property type="project" value="UniProtKB-KW"/>
</dbReference>
<dbReference type="EMBL" id="CP078073">
    <property type="protein sequence ID" value="QXL87758.1"/>
    <property type="molecule type" value="Genomic_DNA"/>
</dbReference>
<evidence type="ECO:0000256" key="3">
    <source>
        <dbReference type="ARBA" id="ARBA00022679"/>
    </source>
</evidence>
<keyword evidence="2" id="KW-0963">Cytoplasm</keyword>
<dbReference type="InterPro" id="IPR010941">
    <property type="entry name" value="PhaC_N"/>
</dbReference>
<dbReference type="GO" id="GO:0005737">
    <property type="term" value="C:cytoplasm"/>
    <property type="evidence" value="ECO:0007669"/>
    <property type="project" value="UniProtKB-SubCell"/>
</dbReference>
<evidence type="ECO:0000256" key="1">
    <source>
        <dbReference type="ARBA" id="ARBA00004496"/>
    </source>
</evidence>
<proteinExistence type="predicted"/>
<feature type="domain" description="Poly-beta-hydroxybutyrate polymerase N-terminal" evidence="5">
    <location>
        <begin position="121"/>
        <end position="292"/>
    </location>
</feature>
<comment type="subcellular location">
    <subcellularLocation>
        <location evidence="1">Cytoplasm</location>
    </subcellularLocation>
</comment>